<organism evidence="2 3">
    <name type="scientific">Mycena metata</name>
    <dbReference type="NCBI Taxonomy" id="1033252"/>
    <lineage>
        <taxon>Eukaryota</taxon>
        <taxon>Fungi</taxon>
        <taxon>Dikarya</taxon>
        <taxon>Basidiomycota</taxon>
        <taxon>Agaricomycotina</taxon>
        <taxon>Agaricomycetes</taxon>
        <taxon>Agaricomycetidae</taxon>
        <taxon>Agaricales</taxon>
        <taxon>Marasmiineae</taxon>
        <taxon>Mycenaceae</taxon>
        <taxon>Mycena</taxon>
    </lineage>
</organism>
<dbReference type="EMBL" id="JARKIB010000026">
    <property type="protein sequence ID" value="KAJ7765341.1"/>
    <property type="molecule type" value="Genomic_DNA"/>
</dbReference>
<keyword evidence="3" id="KW-1185">Reference proteome</keyword>
<feature type="region of interest" description="Disordered" evidence="1">
    <location>
        <begin position="349"/>
        <end position="368"/>
    </location>
</feature>
<gene>
    <name evidence="2" type="ORF">B0H16DRAFT_1310164</name>
</gene>
<comment type="caution">
    <text evidence="2">The sequence shown here is derived from an EMBL/GenBank/DDBJ whole genome shotgun (WGS) entry which is preliminary data.</text>
</comment>
<proteinExistence type="predicted"/>
<evidence type="ECO:0000313" key="3">
    <source>
        <dbReference type="Proteomes" id="UP001215598"/>
    </source>
</evidence>
<sequence length="419" mass="46243">RSPEFEVLVYSPQVNVEPLSFSWPTSRTLPVYGVHDSVSGKIIIDPSCRSGRLVISGAFSTQRDPEKFVPNRRLGRQKQIFLLASTVIQVADLGSVSSRKSIFTGRSRNGRAPSTLSLFERETRTFPFKFDFGQSQKSGEILPATVTPSPSKSTAIEVSYQLTVVWEPLKLTQEPSLLTIPVIVQVDTDLHSLDGPPESQDSWIEIPLRSPRPVPVQCAVTLPSSLTFSRTSSIPFFVVFTTTPRSPNLAREIAADASISVSVSSQICVTEATAIPTASATDSVLSNRSLESRHSRFKTKIIRRLRSNASVASFQSTESHNPLPVSSPRPAFCDIQTVYTGISIGFPKRPRHRASDKKTHPSLEEHRSLPDGLYKGKIPLNREILASINWGGISVKYFFEVSVLMGQDELRAKILLQII</sequence>
<protein>
    <submittedName>
        <fullName evidence="2">Uncharacterized protein</fullName>
    </submittedName>
</protein>
<feature type="compositionally biased region" description="Basic and acidic residues" evidence="1">
    <location>
        <begin position="356"/>
        <end position="368"/>
    </location>
</feature>
<evidence type="ECO:0000313" key="2">
    <source>
        <dbReference type="EMBL" id="KAJ7765341.1"/>
    </source>
</evidence>
<dbReference type="Proteomes" id="UP001215598">
    <property type="component" value="Unassembled WGS sequence"/>
</dbReference>
<accession>A0AAD7NKA5</accession>
<reference evidence="2" key="1">
    <citation type="submission" date="2023-03" db="EMBL/GenBank/DDBJ databases">
        <title>Massive genome expansion in bonnet fungi (Mycena s.s.) driven by repeated elements and novel gene families across ecological guilds.</title>
        <authorList>
            <consortium name="Lawrence Berkeley National Laboratory"/>
            <person name="Harder C.B."/>
            <person name="Miyauchi S."/>
            <person name="Viragh M."/>
            <person name="Kuo A."/>
            <person name="Thoen E."/>
            <person name="Andreopoulos B."/>
            <person name="Lu D."/>
            <person name="Skrede I."/>
            <person name="Drula E."/>
            <person name="Henrissat B."/>
            <person name="Morin E."/>
            <person name="Kohler A."/>
            <person name="Barry K."/>
            <person name="LaButti K."/>
            <person name="Morin E."/>
            <person name="Salamov A."/>
            <person name="Lipzen A."/>
            <person name="Mereny Z."/>
            <person name="Hegedus B."/>
            <person name="Baldrian P."/>
            <person name="Stursova M."/>
            <person name="Weitz H."/>
            <person name="Taylor A."/>
            <person name="Grigoriev I.V."/>
            <person name="Nagy L.G."/>
            <person name="Martin F."/>
            <person name="Kauserud H."/>
        </authorList>
    </citation>
    <scope>NUCLEOTIDE SEQUENCE</scope>
    <source>
        <strain evidence="2">CBHHK182m</strain>
    </source>
</reference>
<evidence type="ECO:0000256" key="1">
    <source>
        <dbReference type="SAM" id="MobiDB-lite"/>
    </source>
</evidence>
<name>A0AAD7NKA5_9AGAR</name>
<dbReference type="AlphaFoldDB" id="A0AAD7NKA5"/>
<feature type="non-terminal residue" evidence="2">
    <location>
        <position position="419"/>
    </location>
</feature>